<dbReference type="PROSITE" id="PS51406">
    <property type="entry name" value="FIBRINOGEN_C_2"/>
    <property type="match status" value="1"/>
</dbReference>
<dbReference type="PANTHER" id="PTHR19143">
    <property type="entry name" value="FIBRINOGEN/TENASCIN/ANGIOPOEITIN"/>
    <property type="match status" value="1"/>
</dbReference>
<reference evidence="4" key="1">
    <citation type="submission" date="2012-12" db="EMBL/GenBank/DDBJ databases">
        <authorList>
            <person name="Hellsten U."/>
            <person name="Grimwood J."/>
            <person name="Chapman J.A."/>
            <person name="Shapiro H."/>
            <person name="Aerts A."/>
            <person name="Otillar R.P."/>
            <person name="Terry A.Y."/>
            <person name="Boore J.L."/>
            <person name="Simakov O."/>
            <person name="Marletaz F."/>
            <person name="Cho S.-J."/>
            <person name="Edsinger-Gonzales E."/>
            <person name="Havlak P."/>
            <person name="Kuo D.-H."/>
            <person name="Larsson T."/>
            <person name="Lv J."/>
            <person name="Arendt D."/>
            <person name="Savage R."/>
            <person name="Osoegawa K."/>
            <person name="de Jong P."/>
            <person name="Lindberg D.R."/>
            <person name="Seaver E.C."/>
            <person name="Weisblat D.A."/>
            <person name="Putnam N.H."/>
            <person name="Grigoriev I.V."/>
            <person name="Rokhsar D.S."/>
        </authorList>
    </citation>
    <scope>NUCLEOTIDE SEQUENCE</scope>
</reference>
<evidence type="ECO:0000313" key="2">
    <source>
        <dbReference type="EMBL" id="ESO04723.1"/>
    </source>
</evidence>
<keyword evidence="4" id="KW-1185">Reference proteome</keyword>
<dbReference type="GO" id="GO:0005615">
    <property type="term" value="C:extracellular space"/>
    <property type="evidence" value="ECO:0000318"/>
    <property type="project" value="GO_Central"/>
</dbReference>
<dbReference type="Gene3D" id="3.90.215.10">
    <property type="entry name" value="Gamma Fibrinogen, chain A, domain 1"/>
    <property type="match status" value="1"/>
</dbReference>
<dbReference type="Gene3D" id="4.10.530.10">
    <property type="entry name" value="Gamma-fibrinogen Carboxyl Terminal Fragment, domain 2"/>
    <property type="match status" value="1"/>
</dbReference>
<dbReference type="PANTHER" id="PTHR19143:SF462">
    <property type="entry name" value="APPLE DOMAIN-CONTAINING PROTEIN"/>
    <property type="match status" value="1"/>
</dbReference>
<dbReference type="InterPro" id="IPR036056">
    <property type="entry name" value="Fibrinogen-like_C"/>
</dbReference>
<organism evidence="3 4">
    <name type="scientific">Helobdella robusta</name>
    <name type="common">Californian leech</name>
    <dbReference type="NCBI Taxonomy" id="6412"/>
    <lineage>
        <taxon>Eukaryota</taxon>
        <taxon>Metazoa</taxon>
        <taxon>Spiralia</taxon>
        <taxon>Lophotrochozoa</taxon>
        <taxon>Annelida</taxon>
        <taxon>Clitellata</taxon>
        <taxon>Hirudinea</taxon>
        <taxon>Rhynchobdellida</taxon>
        <taxon>Glossiphoniidae</taxon>
        <taxon>Helobdella</taxon>
    </lineage>
</organism>
<dbReference type="CTD" id="20203995"/>
<dbReference type="EMBL" id="AMQM01004200">
    <property type="status" value="NOT_ANNOTATED_CDS"/>
    <property type="molecule type" value="Genomic_DNA"/>
</dbReference>
<evidence type="ECO:0000259" key="1">
    <source>
        <dbReference type="PROSITE" id="PS51406"/>
    </source>
</evidence>
<accession>T1F596</accession>
<dbReference type="AlphaFoldDB" id="T1F596"/>
<dbReference type="InterPro" id="IPR050373">
    <property type="entry name" value="Fibrinogen_C-term_domain"/>
</dbReference>
<dbReference type="RefSeq" id="XP_009017302.1">
    <property type="nucleotide sequence ID" value="XM_009019054.1"/>
</dbReference>
<dbReference type="GeneID" id="20203995"/>
<protein>
    <recommendedName>
        <fullName evidence="1">Fibrinogen C-terminal domain-containing protein</fullName>
    </recommendedName>
</protein>
<dbReference type="InterPro" id="IPR014716">
    <property type="entry name" value="Fibrinogen_a/b/g_C_1"/>
</dbReference>
<dbReference type="EMBL" id="KB096457">
    <property type="protein sequence ID" value="ESO04723.1"/>
    <property type="molecule type" value="Genomic_DNA"/>
</dbReference>
<dbReference type="EnsemblMetazoa" id="HelroT172398">
    <property type="protein sequence ID" value="HelroP172398"/>
    <property type="gene ID" value="HelroG172398"/>
</dbReference>
<dbReference type="Pfam" id="PF00147">
    <property type="entry name" value="Fibrinogen_C"/>
    <property type="match status" value="1"/>
</dbReference>
<reference evidence="2 4" key="2">
    <citation type="journal article" date="2013" name="Nature">
        <title>Insights into bilaterian evolution from three spiralian genomes.</title>
        <authorList>
            <person name="Simakov O."/>
            <person name="Marletaz F."/>
            <person name="Cho S.J."/>
            <person name="Edsinger-Gonzales E."/>
            <person name="Havlak P."/>
            <person name="Hellsten U."/>
            <person name="Kuo D.H."/>
            <person name="Larsson T."/>
            <person name="Lv J."/>
            <person name="Arendt D."/>
            <person name="Savage R."/>
            <person name="Osoegawa K."/>
            <person name="de Jong P."/>
            <person name="Grimwood J."/>
            <person name="Chapman J.A."/>
            <person name="Shapiro H."/>
            <person name="Aerts A."/>
            <person name="Otillar R.P."/>
            <person name="Terry A.Y."/>
            <person name="Boore J.L."/>
            <person name="Grigoriev I.V."/>
            <person name="Lindberg D.R."/>
            <person name="Seaver E.C."/>
            <person name="Weisblat D.A."/>
            <person name="Putnam N.H."/>
            <person name="Rokhsar D.S."/>
        </authorList>
    </citation>
    <scope>NUCLEOTIDE SEQUENCE</scope>
</reference>
<dbReference type="InParanoid" id="T1F596"/>
<dbReference type="SUPFAM" id="SSF56496">
    <property type="entry name" value="Fibrinogen C-terminal domain-like"/>
    <property type="match status" value="1"/>
</dbReference>
<proteinExistence type="predicted"/>
<name>T1F596_HELRO</name>
<dbReference type="eggNOG" id="KOG2579">
    <property type="taxonomic scope" value="Eukaryota"/>
</dbReference>
<dbReference type="HOGENOM" id="CLU_840141_0_0_1"/>
<dbReference type="STRING" id="6412.T1F596"/>
<dbReference type="InterPro" id="IPR002181">
    <property type="entry name" value="Fibrinogen_a/b/g_C_dom"/>
</dbReference>
<dbReference type="Proteomes" id="UP000015101">
    <property type="component" value="Unassembled WGS sequence"/>
</dbReference>
<evidence type="ECO:0000313" key="4">
    <source>
        <dbReference type="Proteomes" id="UP000015101"/>
    </source>
</evidence>
<sequence length="331" mass="37291">MTGDNKKYSYYLCSIEEPTASSGMDLYSLDGQSDDQIPTFLILCAALCRYKLPGQAACQGFNVRFDSGMCELYRYQSVYFAQQFGCVYHALKPVNRKGIVVTPVYPYQHLLNKPPPPKNKPTPTFTFLVQIKLKPDSTAFNKSWSQFKVGFSVPNMSISSSSTSDNNDSGVKDKMSGGSCGTTSWDAYWIGNELLYQLTNKYTCSLHVYLSVNDSGREELYYSHYDRMVVGGQTVNYQLITLNYFGGNLSTASGLSSREGRYFSTYDDDNDPDSNVNCALAYTAGWWYHPSPTSYGSCGFTNFNTQYPNFLTYSNSESFQLFSSQMWVQCY</sequence>
<reference evidence="3" key="3">
    <citation type="submission" date="2015-06" db="UniProtKB">
        <authorList>
            <consortium name="EnsemblMetazoa"/>
        </authorList>
    </citation>
    <scope>IDENTIFICATION</scope>
</reference>
<feature type="domain" description="Fibrinogen C-terminal" evidence="1">
    <location>
        <begin position="188"/>
        <end position="331"/>
    </location>
</feature>
<evidence type="ECO:0000313" key="3">
    <source>
        <dbReference type="EnsemblMetazoa" id="HelroP172398"/>
    </source>
</evidence>
<dbReference type="KEGG" id="hro:HELRODRAFT_172398"/>
<dbReference type="SMART" id="SM00186">
    <property type="entry name" value="FBG"/>
    <property type="match status" value="1"/>
</dbReference>
<gene>
    <name evidence="3" type="primary">20203995</name>
    <name evidence="2" type="ORF">HELRODRAFT_172398</name>
</gene>
<dbReference type="OrthoDB" id="6081480at2759"/>